<evidence type="ECO:0000313" key="1">
    <source>
        <dbReference type="EMBL" id="KLO06933.1"/>
    </source>
</evidence>
<dbReference type="Proteomes" id="UP000053477">
    <property type="component" value="Unassembled WGS sequence"/>
</dbReference>
<dbReference type="InParanoid" id="A0A0H2RBR1"/>
<name>A0A0H2RBR1_9AGAM</name>
<sequence>MILTFARWKSTILDTTAGTNHRKRVVARCPASLTYLVGLLISPRNKKEEDSSQRLNVDSYVLLTCLIIAEDITKTWNEGTLGTRRGRDLPDMMSGRRFKMQIAAVMLNASFVFPQRQPPAVTIKLRLRLVELIVIAGMGVSIFVVRLASEVGETSQKPNDSFSEAAAQVVRFARRRHFELDYCAHRNSDEESNGLDNGRLANKTRRQFQASSFRVSQTFRGWQLRDISWEATSATHFHSEIR</sequence>
<evidence type="ECO:0000313" key="2">
    <source>
        <dbReference type="Proteomes" id="UP000053477"/>
    </source>
</evidence>
<keyword evidence="2" id="KW-1185">Reference proteome</keyword>
<organism evidence="1 2">
    <name type="scientific">Schizopora paradoxa</name>
    <dbReference type="NCBI Taxonomy" id="27342"/>
    <lineage>
        <taxon>Eukaryota</taxon>
        <taxon>Fungi</taxon>
        <taxon>Dikarya</taxon>
        <taxon>Basidiomycota</taxon>
        <taxon>Agaricomycotina</taxon>
        <taxon>Agaricomycetes</taxon>
        <taxon>Hymenochaetales</taxon>
        <taxon>Schizoporaceae</taxon>
        <taxon>Schizopora</taxon>
    </lineage>
</organism>
<dbReference type="EMBL" id="KQ086171">
    <property type="protein sequence ID" value="KLO06933.1"/>
    <property type="molecule type" value="Genomic_DNA"/>
</dbReference>
<protein>
    <submittedName>
        <fullName evidence="1">Uncharacterized protein</fullName>
    </submittedName>
</protein>
<accession>A0A0H2RBR1</accession>
<gene>
    <name evidence="1" type="ORF">SCHPADRAFT_672286</name>
</gene>
<reference evidence="1 2" key="1">
    <citation type="submission" date="2015-04" db="EMBL/GenBank/DDBJ databases">
        <title>Complete genome sequence of Schizopora paradoxa KUC8140, a cosmopolitan wood degrader in East Asia.</title>
        <authorList>
            <consortium name="DOE Joint Genome Institute"/>
            <person name="Min B."/>
            <person name="Park H."/>
            <person name="Jang Y."/>
            <person name="Kim J.-J."/>
            <person name="Kim K.H."/>
            <person name="Pangilinan J."/>
            <person name="Lipzen A."/>
            <person name="Riley R."/>
            <person name="Grigoriev I.V."/>
            <person name="Spatafora J.W."/>
            <person name="Choi I.-G."/>
        </authorList>
    </citation>
    <scope>NUCLEOTIDE SEQUENCE [LARGE SCALE GENOMIC DNA]</scope>
    <source>
        <strain evidence="1 2">KUC8140</strain>
    </source>
</reference>
<dbReference type="AlphaFoldDB" id="A0A0H2RBR1"/>
<proteinExistence type="predicted"/>